<name>A0A5E4QZF3_9NEOP</name>
<protein>
    <submittedName>
        <fullName evidence="1">Uncharacterized protein</fullName>
    </submittedName>
</protein>
<dbReference type="EMBL" id="FZQP02006803">
    <property type="protein sequence ID" value="VVD03792.1"/>
    <property type="molecule type" value="Genomic_DNA"/>
</dbReference>
<evidence type="ECO:0000313" key="1">
    <source>
        <dbReference type="EMBL" id="VVD03792.1"/>
    </source>
</evidence>
<evidence type="ECO:0000313" key="2">
    <source>
        <dbReference type="Proteomes" id="UP000324832"/>
    </source>
</evidence>
<dbReference type="AlphaFoldDB" id="A0A5E4QZF3"/>
<gene>
    <name evidence="1" type="ORF">LSINAPIS_LOCUS13709</name>
</gene>
<proteinExistence type="predicted"/>
<accession>A0A5E4QZF3</accession>
<reference evidence="1 2" key="1">
    <citation type="submission" date="2017-07" db="EMBL/GenBank/DDBJ databases">
        <authorList>
            <person name="Talla V."/>
            <person name="Backstrom N."/>
        </authorList>
    </citation>
    <scope>NUCLEOTIDE SEQUENCE [LARGE SCALE GENOMIC DNA]</scope>
</reference>
<keyword evidence="2" id="KW-1185">Reference proteome</keyword>
<organism evidence="1 2">
    <name type="scientific">Leptidea sinapis</name>
    <dbReference type="NCBI Taxonomy" id="189913"/>
    <lineage>
        <taxon>Eukaryota</taxon>
        <taxon>Metazoa</taxon>
        <taxon>Ecdysozoa</taxon>
        <taxon>Arthropoda</taxon>
        <taxon>Hexapoda</taxon>
        <taxon>Insecta</taxon>
        <taxon>Pterygota</taxon>
        <taxon>Neoptera</taxon>
        <taxon>Endopterygota</taxon>
        <taxon>Lepidoptera</taxon>
        <taxon>Glossata</taxon>
        <taxon>Ditrysia</taxon>
        <taxon>Papilionoidea</taxon>
        <taxon>Pieridae</taxon>
        <taxon>Dismorphiinae</taxon>
        <taxon>Leptidea</taxon>
    </lineage>
</organism>
<sequence length="93" mass="10488">MDKSKPKGTFCPVESTQCSSRRVWWWCWEARRRSRLGDCVLAARGEPGSARSGSSPAPELLNYCLQVPKTSRLTMQTMKATMKEMENKLSCTA</sequence>
<dbReference type="Proteomes" id="UP000324832">
    <property type="component" value="Unassembled WGS sequence"/>
</dbReference>